<feature type="compositionally biased region" description="Polar residues" evidence="1">
    <location>
        <begin position="119"/>
        <end position="128"/>
    </location>
</feature>
<dbReference type="AlphaFoldDB" id="A0AA91GHG4"/>
<proteinExistence type="predicted"/>
<accession>A0AA91GHG4</accession>
<name>A0AA91GHG4_9ENTE</name>
<comment type="caution">
    <text evidence="2">The sequence shown here is derived from an EMBL/GenBank/DDBJ whole genome shotgun (WGS) entry which is preliminary data.</text>
</comment>
<evidence type="ECO:0000313" key="2">
    <source>
        <dbReference type="EMBL" id="OJG85009.1"/>
    </source>
</evidence>
<evidence type="ECO:0000256" key="1">
    <source>
        <dbReference type="SAM" id="MobiDB-lite"/>
    </source>
</evidence>
<feature type="compositionally biased region" description="Low complexity" evidence="1">
    <location>
        <begin position="71"/>
        <end position="118"/>
    </location>
</feature>
<dbReference type="Proteomes" id="UP000183039">
    <property type="component" value="Unassembled WGS sequence"/>
</dbReference>
<sequence>MSILKSVYDLTLAHLFNNHKSYEVSNQLFDDKLEKRNNIGGEKMKKKFIYSFILLAGLSLAACGGKGKTVESSTTAKSTEKTSQTAASTSKTTTKSSTSQSSTKSSTTSETKTTDSQSAVKTDSNTPAKQAETVLDQLNKAFPNDQLPQAILTSQTAEYLTAATTSAADQGNFRILYYAEDHGITVNDTVVNDLQPIASFEKKSYASNEEAASAVNQIIDNGGSQIDLGYGITGYQQGAAGSSYLSWQEGNWSLVVRASNIGGEVAEPLAKEAVAYLETAMLPAPQTKGQISLTASTSDSYQNNSVVWQKGMIIYTIQHFDALQALKMTVSTNK</sequence>
<protein>
    <submittedName>
        <fullName evidence="2">Uncharacterized protein</fullName>
    </submittedName>
</protein>
<evidence type="ECO:0000313" key="3">
    <source>
        <dbReference type="Proteomes" id="UP000183039"/>
    </source>
</evidence>
<gene>
    <name evidence="2" type="ORF">RV15_GL002852</name>
</gene>
<organism evidence="2 3">
    <name type="scientific">Enterococcus silesiacus</name>
    <dbReference type="NCBI Taxonomy" id="332949"/>
    <lineage>
        <taxon>Bacteria</taxon>
        <taxon>Bacillati</taxon>
        <taxon>Bacillota</taxon>
        <taxon>Bacilli</taxon>
        <taxon>Lactobacillales</taxon>
        <taxon>Enterococcaceae</taxon>
        <taxon>Enterococcus</taxon>
    </lineage>
</organism>
<dbReference type="EMBL" id="JXLC01000041">
    <property type="protein sequence ID" value="OJG85009.1"/>
    <property type="molecule type" value="Genomic_DNA"/>
</dbReference>
<reference evidence="2 3" key="1">
    <citation type="submission" date="2014-12" db="EMBL/GenBank/DDBJ databases">
        <title>Draft genome sequences of 29 type strains of Enterococci.</title>
        <authorList>
            <person name="Zhong Z."/>
            <person name="Sun Z."/>
            <person name="Liu W."/>
            <person name="Zhang W."/>
            <person name="Zhang H."/>
        </authorList>
    </citation>
    <scope>NUCLEOTIDE SEQUENCE [LARGE SCALE GENOMIC DNA]</scope>
    <source>
        <strain evidence="2 3">DSM 22801</strain>
    </source>
</reference>
<feature type="region of interest" description="Disordered" evidence="1">
    <location>
        <begin position="69"/>
        <end position="128"/>
    </location>
</feature>